<dbReference type="SUPFAM" id="SSF48264">
    <property type="entry name" value="Cytochrome P450"/>
    <property type="match status" value="1"/>
</dbReference>
<name>A0A409Y6A7_9AGAR</name>
<dbReference type="GO" id="GO:0016705">
    <property type="term" value="F:oxidoreductase activity, acting on paired donors, with incorporation or reduction of molecular oxygen"/>
    <property type="evidence" value="ECO:0007669"/>
    <property type="project" value="InterPro"/>
</dbReference>
<dbReference type="PRINTS" id="PR00385">
    <property type="entry name" value="P450"/>
</dbReference>
<evidence type="ECO:0000313" key="10">
    <source>
        <dbReference type="EMBL" id="PPQ98481.1"/>
    </source>
</evidence>
<keyword evidence="9" id="KW-1133">Transmembrane helix</keyword>
<dbReference type="PANTHER" id="PTHR24305:SF187">
    <property type="entry name" value="P450, PUTATIVE (EUROFUNG)-RELATED"/>
    <property type="match status" value="1"/>
</dbReference>
<organism evidence="10 11">
    <name type="scientific">Gymnopilus dilepis</name>
    <dbReference type="NCBI Taxonomy" id="231916"/>
    <lineage>
        <taxon>Eukaryota</taxon>
        <taxon>Fungi</taxon>
        <taxon>Dikarya</taxon>
        <taxon>Basidiomycota</taxon>
        <taxon>Agaricomycotina</taxon>
        <taxon>Agaricomycetes</taxon>
        <taxon>Agaricomycetidae</taxon>
        <taxon>Agaricales</taxon>
        <taxon>Agaricineae</taxon>
        <taxon>Hymenogastraceae</taxon>
        <taxon>Gymnopilus</taxon>
    </lineage>
</organism>
<evidence type="ECO:0000256" key="2">
    <source>
        <dbReference type="ARBA" id="ARBA00005179"/>
    </source>
</evidence>
<dbReference type="Pfam" id="PF00067">
    <property type="entry name" value="p450"/>
    <property type="match status" value="1"/>
</dbReference>
<dbReference type="InterPro" id="IPR036396">
    <property type="entry name" value="Cyt_P450_sf"/>
</dbReference>
<comment type="pathway">
    <text evidence="2">Secondary metabolite biosynthesis.</text>
</comment>
<dbReference type="GO" id="GO:0005506">
    <property type="term" value="F:iron ion binding"/>
    <property type="evidence" value="ECO:0007669"/>
    <property type="project" value="InterPro"/>
</dbReference>
<dbReference type="STRING" id="231916.A0A409Y6A7"/>
<evidence type="ECO:0000256" key="5">
    <source>
        <dbReference type="ARBA" id="ARBA00023002"/>
    </source>
</evidence>
<dbReference type="InterPro" id="IPR001128">
    <property type="entry name" value="Cyt_P450"/>
</dbReference>
<proteinExistence type="inferred from homology"/>
<dbReference type="PRINTS" id="PR00463">
    <property type="entry name" value="EP450I"/>
</dbReference>
<dbReference type="PANTHER" id="PTHR24305">
    <property type="entry name" value="CYTOCHROME P450"/>
    <property type="match status" value="1"/>
</dbReference>
<evidence type="ECO:0000256" key="1">
    <source>
        <dbReference type="ARBA" id="ARBA00001971"/>
    </source>
</evidence>
<comment type="cofactor">
    <cofactor evidence="1 8">
        <name>heme</name>
        <dbReference type="ChEBI" id="CHEBI:30413"/>
    </cofactor>
</comment>
<feature type="transmembrane region" description="Helical" evidence="9">
    <location>
        <begin position="59"/>
        <end position="78"/>
    </location>
</feature>
<evidence type="ECO:0000256" key="7">
    <source>
        <dbReference type="ARBA" id="ARBA00023033"/>
    </source>
</evidence>
<keyword evidence="9" id="KW-0472">Membrane</keyword>
<feature type="transmembrane region" description="Helical" evidence="9">
    <location>
        <begin position="35"/>
        <end position="53"/>
    </location>
</feature>
<evidence type="ECO:0000256" key="9">
    <source>
        <dbReference type="SAM" id="Phobius"/>
    </source>
</evidence>
<comment type="caution">
    <text evidence="10">The sequence shown here is derived from an EMBL/GenBank/DDBJ whole genome shotgun (WGS) entry which is preliminary data.</text>
</comment>
<protein>
    <recommendedName>
        <fullName evidence="12">Cytochrome P450</fullName>
    </recommendedName>
</protein>
<dbReference type="Proteomes" id="UP000284706">
    <property type="component" value="Unassembled WGS sequence"/>
</dbReference>
<dbReference type="AlphaFoldDB" id="A0A409Y6A7"/>
<keyword evidence="9" id="KW-0812">Transmembrane</keyword>
<dbReference type="GO" id="GO:0020037">
    <property type="term" value="F:heme binding"/>
    <property type="evidence" value="ECO:0007669"/>
    <property type="project" value="InterPro"/>
</dbReference>
<accession>A0A409Y6A7</accession>
<keyword evidence="11" id="KW-1185">Reference proteome</keyword>
<sequence length="558" mass="62822">MVTSREGVLLIIGFLALFTHAWFRKNEPKSLLRLLAFWTAVVLPSSYALLLHVGSSFQAFTLASTSFTTTLLLSISLYRLSPLHPLSRYPGPWQCKLTKLWGAYIAWGGKPYVYYKRLHDQYGPVVRIGPNELSVVDADLIPNVLGASGMPKGPMWSGRRILPSKNWNRNNSLTSVRDLRRHAELRKPWNTAFKPSSIAEYEGMLIARAEQMIRCLKAFCTRDGPSAIDLALWINFFTFDFMGDLAFGGVYSLMRDGDTQQVLLKMKRGVFMPSISQHIPWILGTLHAISFVSADTRAFGMFGIEQAKKRAAMQDNLTRKDLFYHLLEDAKMPVLTKLVSSALLAIVAGSDTTSSALANICYYLIRYPDYLHRLREELDATFKPSEPNETIEINALASLPLLDAIINETLRLQPPIPTSLQRAPADGSGGKALSPDMYILEGTAVQISPWVIHRCPRYFYPDPDKFWPDRWISGDPSIILDKSAFIPFSTGPANCPGRPLAIIELRYVTCLLVRTFDMSFEPDYDVAQWEESLEDRFVMLKGELPVKLALREVGKKSD</sequence>
<keyword evidence="7" id="KW-0503">Monooxygenase</keyword>
<keyword evidence="8" id="KW-0349">Heme</keyword>
<keyword evidence="6 8" id="KW-0408">Iron</keyword>
<dbReference type="InterPro" id="IPR050121">
    <property type="entry name" value="Cytochrome_P450_monoxygenase"/>
</dbReference>
<evidence type="ECO:0000256" key="6">
    <source>
        <dbReference type="ARBA" id="ARBA00023004"/>
    </source>
</evidence>
<dbReference type="GO" id="GO:0004497">
    <property type="term" value="F:monooxygenase activity"/>
    <property type="evidence" value="ECO:0007669"/>
    <property type="project" value="UniProtKB-KW"/>
</dbReference>
<keyword evidence="5" id="KW-0560">Oxidoreductase</keyword>
<dbReference type="EMBL" id="NHYE01001107">
    <property type="protein sequence ID" value="PPQ98481.1"/>
    <property type="molecule type" value="Genomic_DNA"/>
</dbReference>
<dbReference type="OrthoDB" id="6692864at2759"/>
<reference evidence="10 11" key="1">
    <citation type="journal article" date="2018" name="Evol. Lett.">
        <title>Horizontal gene cluster transfer increased hallucinogenic mushroom diversity.</title>
        <authorList>
            <person name="Reynolds H.T."/>
            <person name="Vijayakumar V."/>
            <person name="Gluck-Thaler E."/>
            <person name="Korotkin H.B."/>
            <person name="Matheny P.B."/>
            <person name="Slot J.C."/>
        </authorList>
    </citation>
    <scope>NUCLEOTIDE SEQUENCE [LARGE SCALE GENOMIC DNA]</scope>
    <source>
        <strain evidence="10 11">SRW20</strain>
    </source>
</reference>
<dbReference type="InterPro" id="IPR002401">
    <property type="entry name" value="Cyt_P450_E_grp-I"/>
</dbReference>
<evidence type="ECO:0000256" key="3">
    <source>
        <dbReference type="ARBA" id="ARBA00010617"/>
    </source>
</evidence>
<dbReference type="CDD" id="cd11061">
    <property type="entry name" value="CYP67-like"/>
    <property type="match status" value="1"/>
</dbReference>
<feature type="binding site" description="axial binding residue" evidence="8">
    <location>
        <position position="495"/>
    </location>
    <ligand>
        <name>heme</name>
        <dbReference type="ChEBI" id="CHEBI:30413"/>
    </ligand>
    <ligandPart>
        <name>Fe</name>
        <dbReference type="ChEBI" id="CHEBI:18248"/>
    </ligandPart>
</feature>
<dbReference type="InParanoid" id="A0A409Y6A7"/>
<keyword evidence="4 8" id="KW-0479">Metal-binding</keyword>
<feature type="transmembrane region" description="Helical" evidence="9">
    <location>
        <begin position="6"/>
        <end position="23"/>
    </location>
</feature>
<evidence type="ECO:0000256" key="8">
    <source>
        <dbReference type="PIRSR" id="PIRSR602401-1"/>
    </source>
</evidence>
<evidence type="ECO:0008006" key="12">
    <source>
        <dbReference type="Google" id="ProtNLM"/>
    </source>
</evidence>
<comment type="similarity">
    <text evidence="3">Belongs to the cytochrome P450 family.</text>
</comment>
<evidence type="ECO:0000256" key="4">
    <source>
        <dbReference type="ARBA" id="ARBA00022723"/>
    </source>
</evidence>
<evidence type="ECO:0000313" key="11">
    <source>
        <dbReference type="Proteomes" id="UP000284706"/>
    </source>
</evidence>
<dbReference type="Gene3D" id="1.10.630.10">
    <property type="entry name" value="Cytochrome P450"/>
    <property type="match status" value="1"/>
</dbReference>
<gene>
    <name evidence="10" type="ORF">CVT26_013882</name>
</gene>